<dbReference type="EMBL" id="CP091430">
    <property type="protein sequence ID" value="UVI32847.1"/>
    <property type="molecule type" value="Genomic_DNA"/>
</dbReference>
<comment type="similarity">
    <text evidence="7">Belongs to the binding-protein-dependent transport system permease family.</text>
</comment>
<dbReference type="PROSITE" id="PS50928">
    <property type="entry name" value="ABC_TM1"/>
    <property type="match status" value="1"/>
</dbReference>
<evidence type="ECO:0000313" key="10">
    <source>
        <dbReference type="Proteomes" id="UP001057877"/>
    </source>
</evidence>
<keyword evidence="6 7" id="KW-0472">Membrane</keyword>
<feature type="transmembrane region" description="Helical" evidence="7">
    <location>
        <begin position="12"/>
        <end position="31"/>
    </location>
</feature>
<feature type="transmembrane region" description="Helical" evidence="7">
    <location>
        <begin position="43"/>
        <end position="64"/>
    </location>
</feature>
<keyword evidence="5 7" id="KW-1133">Transmembrane helix</keyword>
<feature type="transmembrane region" description="Helical" evidence="7">
    <location>
        <begin position="143"/>
        <end position="161"/>
    </location>
</feature>
<dbReference type="Proteomes" id="UP001057877">
    <property type="component" value="Chromosome"/>
</dbReference>
<proteinExistence type="inferred from homology"/>
<evidence type="ECO:0000256" key="7">
    <source>
        <dbReference type="RuleBase" id="RU363032"/>
    </source>
</evidence>
<feature type="transmembrane region" description="Helical" evidence="7">
    <location>
        <begin position="109"/>
        <end position="131"/>
    </location>
</feature>
<dbReference type="PANTHER" id="PTHR43744:SF9">
    <property type="entry name" value="POLYGALACTURONAN_RHAMNOGALACTURONAN TRANSPORT SYSTEM PERMEASE PROTEIN YTCP"/>
    <property type="match status" value="1"/>
</dbReference>
<protein>
    <submittedName>
        <fullName evidence="9">Carbohydrate ABC transporter permease</fullName>
    </submittedName>
</protein>
<keyword evidence="10" id="KW-1185">Reference proteome</keyword>
<keyword evidence="2 7" id="KW-0813">Transport</keyword>
<evidence type="ECO:0000256" key="6">
    <source>
        <dbReference type="ARBA" id="ARBA00023136"/>
    </source>
</evidence>
<evidence type="ECO:0000256" key="1">
    <source>
        <dbReference type="ARBA" id="ARBA00004651"/>
    </source>
</evidence>
<feature type="transmembrane region" description="Helical" evidence="7">
    <location>
        <begin position="76"/>
        <end position="97"/>
    </location>
</feature>
<dbReference type="InterPro" id="IPR000515">
    <property type="entry name" value="MetI-like"/>
</dbReference>
<evidence type="ECO:0000256" key="4">
    <source>
        <dbReference type="ARBA" id="ARBA00022692"/>
    </source>
</evidence>
<organism evidence="9 10">
    <name type="scientific">Paenibacillus spongiae</name>
    <dbReference type="NCBI Taxonomy" id="2909671"/>
    <lineage>
        <taxon>Bacteria</taxon>
        <taxon>Bacillati</taxon>
        <taxon>Bacillota</taxon>
        <taxon>Bacilli</taxon>
        <taxon>Bacillales</taxon>
        <taxon>Paenibacillaceae</taxon>
        <taxon>Paenibacillus</taxon>
    </lineage>
</organism>
<keyword evidence="4 7" id="KW-0812">Transmembrane</keyword>
<evidence type="ECO:0000313" key="9">
    <source>
        <dbReference type="EMBL" id="UVI32847.1"/>
    </source>
</evidence>
<dbReference type="PANTHER" id="PTHR43744">
    <property type="entry name" value="ABC TRANSPORTER PERMEASE PROTEIN MG189-RELATED-RELATED"/>
    <property type="match status" value="1"/>
</dbReference>
<evidence type="ECO:0000256" key="5">
    <source>
        <dbReference type="ARBA" id="ARBA00022989"/>
    </source>
</evidence>
<evidence type="ECO:0000256" key="2">
    <source>
        <dbReference type="ARBA" id="ARBA00022448"/>
    </source>
</evidence>
<name>A0ABY5SJG5_9BACL</name>
<feature type="domain" description="ABC transmembrane type-1" evidence="8">
    <location>
        <begin position="74"/>
        <end position="277"/>
    </location>
</feature>
<dbReference type="CDD" id="cd06261">
    <property type="entry name" value="TM_PBP2"/>
    <property type="match status" value="1"/>
</dbReference>
<evidence type="ECO:0000259" key="8">
    <source>
        <dbReference type="PROSITE" id="PS50928"/>
    </source>
</evidence>
<dbReference type="InterPro" id="IPR035906">
    <property type="entry name" value="MetI-like_sf"/>
</dbReference>
<dbReference type="Pfam" id="PF00528">
    <property type="entry name" value="BPD_transp_1"/>
    <property type="match status" value="1"/>
</dbReference>
<gene>
    <name evidence="9" type="ORF">L1F29_13880</name>
</gene>
<comment type="subcellular location">
    <subcellularLocation>
        <location evidence="1 7">Cell membrane</location>
        <topology evidence="1 7">Multi-pass membrane protein</topology>
    </subcellularLocation>
</comment>
<keyword evidence="3" id="KW-1003">Cell membrane</keyword>
<accession>A0ABY5SJG5</accession>
<sequence length="292" mass="32238">MIKTSLGEKVFHSLNVTFMILLTIAMLYPFWYLTMYSLSDATLAASGGMFFVPRGFSLAAYKVVIGNVSFLSGFRVSMIVTVIGTILSVFFTATTAYAISKKRLRGKTFFSFIILFTMLFNGGMVPSYLLIKDLGMLDTYASLILPSLIGAWNILVMKSFFLGIPDELEEAAKIDGANDLTIFFRIILPLSKAVLATIGLFTAVYYWNDFFSTILYITDKNKWALQAVLKDIVSNASTALQSQGISIGYQRNVSENTVKMASIVVATLPILIVYPFIQKYFAKGAMIGSVKG</sequence>
<dbReference type="RefSeq" id="WP_258388897.1">
    <property type="nucleotide sequence ID" value="NZ_CP091430.1"/>
</dbReference>
<dbReference type="Gene3D" id="1.10.3720.10">
    <property type="entry name" value="MetI-like"/>
    <property type="match status" value="1"/>
</dbReference>
<evidence type="ECO:0000256" key="3">
    <source>
        <dbReference type="ARBA" id="ARBA00022475"/>
    </source>
</evidence>
<dbReference type="SUPFAM" id="SSF161098">
    <property type="entry name" value="MetI-like"/>
    <property type="match status" value="1"/>
</dbReference>
<feature type="transmembrane region" description="Helical" evidence="7">
    <location>
        <begin position="260"/>
        <end position="277"/>
    </location>
</feature>
<feature type="transmembrane region" description="Helical" evidence="7">
    <location>
        <begin position="182"/>
        <end position="207"/>
    </location>
</feature>
<reference evidence="9" key="1">
    <citation type="submission" date="2022-01" db="EMBL/GenBank/DDBJ databases">
        <title>Paenibacillus spongiae sp. nov., isolated from marine sponge.</title>
        <authorList>
            <person name="Li Z."/>
            <person name="Zhang M."/>
        </authorList>
    </citation>
    <scope>NUCLEOTIDE SEQUENCE</scope>
    <source>
        <strain evidence="9">PHS-Z3</strain>
    </source>
</reference>